<accession>A0A8J5WD66</accession>
<evidence type="ECO:0000313" key="2">
    <source>
        <dbReference type="Proteomes" id="UP000729402"/>
    </source>
</evidence>
<proteinExistence type="predicted"/>
<reference evidence="1" key="1">
    <citation type="journal article" date="2021" name="bioRxiv">
        <title>Whole Genome Assembly and Annotation of Northern Wild Rice, Zizania palustris L., Supports a Whole Genome Duplication in the Zizania Genus.</title>
        <authorList>
            <person name="Haas M."/>
            <person name="Kono T."/>
            <person name="Macchietto M."/>
            <person name="Millas R."/>
            <person name="McGilp L."/>
            <person name="Shao M."/>
            <person name="Duquette J."/>
            <person name="Hirsch C.N."/>
            <person name="Kimball J."/>
        </authorList>
    </citation>
    <scope>NUCLEOTIDE SEQUENCE</scope>
    <source>
        <tissue evidence="1">Fresh leaf tissue</tissue>
    </source>
</reference>
<evidence type="ECO:0008006" key="3">
    <source>
        <dbReference type="Google" id="ProtNLM"/>
    </source>
</evidence>
<protein>
    <recommendedName>
        <fullName evidence="3">PWWP domain-containing protein</fullName>
    </recommendedName>
</protein>
<keyword evidence="2" id="KW-1185">Reference proteome</keyword>
<name>A0A8J5WD66_ZIZPA</name>
<evidence type="ECO:0000313" key="1">
    <source>
        <dbReference type="EMBL" id="KAG8087395.1"/>
    </source>
</evidence>
<gene>
    <name evidence="1" type="ORF">GUJ93_ZPchr0010g9316</name>
</gene>
<dbReference type="EMBL" id="JAAALK010000082">
    <property type="protein sequence ID" value="KAG8087395.1"/>
    <property type="molecule type" value="Genomic_DNA"/>
</dbReference>
<reference evidence="1" key="2">
    <citation type="submission" date="2021-02" db="EMBL/GenBank/DDBJ databases">
        <authorList>
            <person name="Kimball J.A."/>
            <person name="Haas M.W."/>
            <person name="Macchietto M."/>
            <person name="Kono T."/>
            <person name="Duquette J."/>
            <person name="Shao M."/>
        </authorList>
    </citation>
    <scope>NUCLEOTIDE SEQUENCE</scope>
    <source>
        <tissue evidence="1">Fresh leaf tissue</tissue>
    </source>
</reference>
<dbReference type="Proteomes" id="UP000729402">
    <property type="component" value="Unassembled WGS sequence"/>
</dbReference>
<dbReference type="AlphaFoldDB" id="A0A8J5WD66"/>
<organism evidence="1 2">
    <name type="scientific">Zizania palustris</name>
    <name type="common">Northern wild rice</name>
    <dbReference type="NCBI Taxonomy" id="103762"/>
    <lineage>
        <taxon>Eukaryota</taxon>
        <taxon>Viridiplantae</taxon>
        <taxon>Streptophyta</taxon>
        <taxon>Embryophyta</taxon>
        <taxon>Tracheophyta</taxon>
        <taxon>Spermatophyta</taxon>
        <taxon>Magnoliopsida</taxon>
        <taxon>Liliopsida</taxon>
        <taxon>Poales</taxon>
        <taxon>Poaceae</taxon>
        <taxon>BOP clade</taxon>
        <taxon>Oryzoideae</taxon>
        <taxon>Oryzeae</taxon>
        <taxon>Zizaniinae</taxon>
        <taxon>Zizania</taxon>
    </lineage>
</organism>
<sequence length="132" mass="14670">MELNFFRADRPRGASIFPSPAASPPPLRLVLASRSGAGARRPPVVPSPPVSSAPFCAEPWRRLLPPHPRRFELTMMVKGNSDKDGIHECAATSELSENNLRHNFRLGDIIWVKHNGSWWPAQPDEVPDLFAV</sequence>
<comment type="caution">
    <text evidence="1">The sequence shown here is derived from an EMBL/GenBank/DDBJ whole genome shotgun (WGS) entry which is preliminary data.</text>
</comment>